<reference evidence="4" key="2">
    <citation type="submission" date="2020-04" db="EMBL/GenBank/DDBJ databases">
        <authorList>
            <consortium name="NCBI Genome Project"/>
        </authorList>
    </citation>
    <scope>NUCLEOTIDE SEQUENCE</scope>
    <source>
        <strain evidence="4">CBS 304.34</strain>
    </source>
</reference>
<dbReference type="GO" id="GO:0016538">
    <property type="term" value="F:cyclin-dependent protein serine/threonine kinase regulator activity"/>
    <property type="evidence" value="ECO:0007669"/>
    <property type="project" value="InterPro"/>
</dbReference>
<dbReference type="GeneID" id="54466511"/>
<evidence type="ECO:0000313" key="4">
    <source>
        <dbReference type="RefSeq" id="XP_033575876.1"/>
    </source>
</evidence>
<dbReference type="RefSeq" id="XP_033575876.1">
    <property type="nucleotide sequence ID" value="XM_033725618.1"/>
</dbReference>
<organism evidence="2">
    <name type="scientific">Mytilinidion resinicola</name>
    <dbReference type="NCBI Taxonomy" id="574789"/>
    <lineage>
        <taxon>Eukaryota</taxon>
        <taxon>Fungi</taxon>
        <taxon>Dikarya</taxon>
        <taxon>Ascomycota</taxon>
        <taxon>Pezizomycotina</taxon>
        <taxon>Dothideomycetes</taxon>
        <taxon>Pleosporomycetidae</taxon>
        <taxon>Mytilinidiales</taxon>
        <taxon>Mytilinidiaceae</taxon>
        <taxon>Mytilinidion</taxon>
    </lineage>
</organism>
<feature type="compositionally biased region" description="Pro residues" evidence="1">
    <location>
        <begin position="1"/>
        <end position="12"/>
    </location>
</feature>
<evidence type="ECO:0000313" key="3">
    <source>
        <dbReference type="Proteomes" id="UP000504636"/>
    </source>
</evidence>
<evidence type="ECO:0000256" key="1">
    <source>
        <dbReference type="SAM" id="MobiDB-lite"/>
    </source>
</evidence>
<dbReference type="EMBL" id="MU003702">
    <property type="protein sequence ID" value="KAF2808912.1"/>
    <property type="molecule type" value="Genomic_DNA"/>
</dbReference>
<dbReference type="OrthoDB" id="25002at2759"/>
<keyword evidence="3" id="KW-1185">Reference proteome</keyword>
<dbReference type="PANTHER" id="PTHR10026">
    <property type="entry name" value="CYCLIN"/>
    <property type="match status" value="1"/>
</dbReference>
<evidence type="ECO:0008006" key="5">
    <source>
        <dbReference type="Google" id="ProtNLM"/>
    </source>
</evidence>
<dbReference type="InterPro" id="IPR036915">
    <property type="entry name" value="Cyclin-like_sf"/>
</dbReference>
<dbReference type="Proteomes" id="UP000504636">
    <property type="component" value="Unplaced"/>
</dbReference>
<protein>
    <recommendedName>
        <fullName evidence="5">Cyclin N-terminal domain-containing protein</fullName>
    </recommendedName>
</protein>
<dbReference type="GO" id="GO:0006357">
    <property type="term" value="P:regulation of transcription by RNA polymerase II"/>
    <property type="evidence" value="ECO:0007669"/>
    <property type="project" value="InterPro"/>
</dbReference>
<evidence type="ECO:0000313" key="2">
    <source>
        <dbReference type="EMBL" id="KAF2808912.1"/>
    </source>
</evidence>
<gene>
    <name evidence="2 4" type="ORF">BDZ99DRAFT_521385</name>
</gene>
<reference evidence="2 4" key="1">
    <citation type="journal article" date="2020" name="Stud. Mycol.">
        <title>101 Dothideomycetes genomes: a test case for predicting lifestyles and emergence of pathogens.</title>
        <authorList>
            <person name="Haridas S."/>
            <person name="Albert R."/>
            <person name="Binder M."/>
            <person name="Bloem J."/>
            <person name="Labutti K."/>
            <person name="Salamov A."/>
            <person name="Andreopoulos B."/>
            <person name="Baker S."/>
            <person name="Barry K."/>
            <person name="Bills G."/>
            <person name="Bluhm B."/>
            <person name="Cannon C."/>
            <person name="Castanera R."/>
            <person name="Culley D."/>
            <person name="Daum C."/>
            <person name="Ezra D."/>
            <person name="Gonzalez J."/>
            <person name="Henrissat B."/>
            <person name="Kuo A."/>
            <person name="Liang C."/>
            <person name="Lipzen A."/>
            <person name="Lutzoni F."/>
            <person name="Magnuson J."/>
            <person name="Mondo S."/>
            <person name="Nolan M."/>
            <person name="Ohm R."/>
            <person name="Pangilinan J."/>
            <person name="Park H.-J."/>
            <person name="Ramirez L."/>
            <person name="Alfaro M."/>
            <person name="Sun H."/>
            <person name="Tritt A."/>
            <person name="Yoshinaga Y."/>
            <person name="Zwiers L.-H."/>
            <person name="Turgeon B."/>
            <person name="Goodwin S."/>
            <person name="Spatafora J."/>
            <person name="Crous P."/>
            <person name="Grigoriev I."/>
        </authorList>
    </citation>
    <scope>NUCLEOTIDE SEQUENCE</scope>
    <source>
        <strain evidence="2 4">CBS 304.34</strain>
    </source>
</reference>
<proteinExistence type="predicted"/>
<dbReference type="InterPro" id="IPR043198">
    <property type="entry name" value="Cyclin/Ssn8"/>
</dbReference>
<dbReference type="AlphaFoldDB" id="A0A6A6YJ81"/>
<accession>A0A6A6YJ81</accession>
<name>A0A6A6YJ81_9PEZI</name>
<feature type="region of interest" description="Disordered" evidence="1">
    <location>
        <begin position="1"/>
        <end position="20"/>
    </location>
</feature>
<dbReference type="SUPFAM" id="SSF47954">
    <property type="entry name" value="Cyclin-like"/>
    <property type="match status" value="1"/>
</dbReference>
<dbReference type="Gene3D" id="1.10.472.10">
    <property type="entry name" value="Cyclin-like"/>
    <property type="match status" value="1"/>
</dbReference>
<reference evidence="4" key="3">
    <citation type="submission" date="2025-04" db="UniProtKB">
        <authorList>
            <consortium name="RefSeq"/>
        </authorList>
    </citation>
    <scope>IDENTIFICATION</scope>
    <source>
        <strain evidence="4">CBS 304.34</strain>
    </source>
</reference>
<sequence length="276" mass="30242">MASPSRAPPKPNPTSSNNATIALPKPTDHWSFASLLADILRLPPETIAMCFIYINRFTKYTRTATDAPKLDPHLNKPPQSQTLTLAALSLATKTTESPRRLRALLLPAHRLLHAHTRAYVPLTLNSQTYAGLRRTVVAAELLLLRVLRFDAHIPLPLDFLPRYLDRTVGEAGTADVDFDEWGRGEREEVGVCGFMETGVGRACRGVGVEACKDYRFANLFDARTVAAAVVWVVLRGRGLELGEGRAWVEEVAGGKVDGGDFEEAVGLLEGLRISTM</sequence>